<dbReference type="Proteomes" id="UP000068832">
    <property type="component" value="Chromosome"/>
</dbReference>
<evidence type="ECO:0000313" key="3">
    <source>
        <dbReference type="EMBL" id="AKV77202.1"/>
    </source>
</evidence>
<evidence type="ECO:0000313" key="5">
    <source>
        <dbReference type="EMBL" id="AKV81697.1"/>
    </source>
</evidence>
<dbReference type="OrthoDB" id="43309at2157"/>
<evidence type="ECO:0000313" key="1">
    <source>
        <dbReference type="EMBL" id="AIM28141.1"/>
    </source>
</evidence>
<evidence type="ECO:0000313" key="10">
    <source>
        <dbReference type="Proteomes" id="UP000062398"/>
    </source>
</evidence>
<dbReference type="Proteomes" id="UP000062475">
    <property type="component" value="Chromosome"/>
</dbReference>
<dbReference type="Proteomes" id="UP000061362">
    <property type="component" value="Chromosome"/>
</dbReference>
<organism evidence="1 7">
    <name type="scientific">Metallosphaera sedula</name>
    <dbReference type="NCBI Taxonomy" id="43687"/>
    <lineage>
        <taxon>Archaea</taxon>
        <taxon>Thermoproteota</taxon>
        <taxon>Thermoprotei</taxon>
        <taxon>Sulfolobales</taxon>
        <taxon>Sulfolobaceae</taxon>
        <taxon>Metallosphaera</taxon>
    </lineage>
</organism>
<protein>
    <recommendedName>
        <fullName evidence="13">DUF1269 domain-containing protein</fullName>
    </recommendedName>
</protein>
<reference evidence="1 7" key="1">
    <citation type="journal article" date="2014" name="J. Bacteriol.">
        <title>Role of an Archaeal PitA Transporter in the Copper and Arsenic Resistance of Metallosphaera sedula, an Extreme Thermoacidophile.</title>
        <authorList>
            <person name="McCarthy S."/>
            <person name="Ai C."/>
            <person name="Wheaton G."/>
            <person name="Tevatia R."/>
            <person name="Eckrich V."/>
            <person name="Kelly R."/>
            <person name="Blum P."/>
        </authorList>
    </citation>
    <scope>NUCLEOTIDE SEQUENCE [LARGE SCALE GENOMIC DNA]</scope>
    <source>
        <strain evidence="1 7">CuR1</strain>
    </source>
</reference>
<dbReference type="AlphaFoldDB" id="A0A088E728"/>
<dbReference type="EMBL" id="CP012175">
    <property type="protein sequence ID" value="AKV81697.1"/>
    <property type="molecule type" value="Genomic_DNA"/>
</dbReference>
<dbReference type="OMA" id="MFKVIFR"/>
<evidence type="ECO:0000313" key="8">
    <source>
        <dbReference type="Proteomes" id="UP000056255"/>
    </source>
</evidence>
<dbReference type="RefSeq" id="WP_012021945.1">
    <property type="nucleotide sequence ID" value="NZ_CP008822.1"/>
</dbReference>
<evidence type="ECO:0000313" key="11">
    <source>
        <dbReference type="Proteomes" id="UP000062475"/>
    </source>
</evidence>
<name>A0A088E728_9CREN</name>
<proteinExistence type="predicted"/>
<evidence type="ECO:0000313" key="4">
    <source>
        <dbReference type="EMBL" id="AKV79452.1"/>
    </source>
</evidence>
<reference evidence="9 10" key="2">
    <citation type="journal article" date="2015" name="Genome Announc.">
        <title>Complete Genome Sequences of Evolved Arsenate-Resistant Metallosphaera sedula Strains.</title>
        <authorList>
            <person name="Ai C."/>
            <person name="McCarthy S."/>
            <person name="Schackwitz W."/>
            <person name="Martin J."/>
            <person name="Lipzen A."/>
            <person name="Blum P."/>
        </authorList>
    </citation>
    <scope>NUCLEOTIDE SEQUENCE [LARGE SCALE GENOMIC DNA]</scope>
    <source>
        <strain evidence="4 10">ARS120-1</strain>
        <strain evidence="5 9">ARS120-2</strain>
        <strain evidence="2 12">ARS50-1</strain>
        <strain evidence="3 11">ARS50-2</strain>
    </source>
</reference>
<evidence type="ECO:0000313" key="2">
    <source>
        <dbReference type="EMBL" id="AKV74964.1"/>
    </source>
</evidence>
<dbReference type="Proteomes" id="UP000056255">
    <property type="component" value="Chromosome"/>
</dbReference>
<dbReference type="PATRIC" id="fig|43687.5.peg.2176"/>
<evidence type="ECO:0000313" key="12">
    <source>
        <dbReference type="Proteomes" id="UP000068832"/>
    </source>
</evidence>
<dbReference type="GeneID" id="91756551"/>
<evidence type="ECO:0000313" key="6">
    <source>
        <dbReference type="EMBL" id="AKV83928.1"/>
    </source>
</evidence>
<evidence type="ECO:0000313" key="7">
    <source>
        <dbReference type="Proteomes" id="UP000029084"/>
    </source>
</evidence>
<sequence>MFKVIFRVTSERRDTAGLAGIKRAGFIPCMSKRNGNEEIYATVYRTNDMEELREAITEAAFFLEKAGRKGGQNFATVFKVNDSYLGKGIGGVLGASLGLKLGGIPGLFIGALGGLLLGEVFDIELNETYAGVYTWPMSIGQ</sequence>
<reference evidence="6 8" key="3">
    <citation type="submission" date="2015-07" db="EMBL/GenBank/DDBJ databases">
        <title>Physiological, transcriptional responses and genome re-sequencing of acid resistant extremely thermoacidophilic Metallosphaera sedula SARC-M1.</title>
        <authorList>
            <person name="Ai C."/>
            <person name="McCarthy S."/>
            <person name="Eckrich V."/>
            <person name="Rudrappa D."/>
            <person name="Qiu G."/>
            <person name="Blum P."/>
        </authorList>
    </citation>
    <scope>NUCLEOTIDE SEQUENCE [LARGE SCALE GENOMIC DNA]</scope>
    <source>
        <strain evidence="6 8">SARC-M1</strain>
    </source>
</reference>
<dbReference type="Proteomes" id="UP000029084">
    <property type="component" value="Chromosome"/>
</dbReference>
<evidence type="ECO:0000313" key="9">
    <source>
        <dbReference type="Proteomes" id="UP000061362"/>
    </source>
</evidence>
<dbReference type="EMBL" id="CP012174">
    <property type="protein sequence ID" value="AKV79452.1"/>
    <property type="molecule type" value="Genomic_DNA"/>
</dbReference>
<dbReference type="EMBL" id="CP008822">
    <property type="protein sequence ID" value="AIM28141.1"/>
    <property type="molecule type" value="Genomic_DNA"/>
</dbReference>
<accession>A0A088E728</accession>
<dbReference type="EMBL" id="CP012176">
    <property type="protein sequence ID" value="AKV83928.1"/>
    <property type="molecule type" value="Genomic_DNA"/>
</dbReference>
<dbReference type="EMBL" id="CP012172">
    <property type="protein sequence ID" value="AKV74964.1"/>
    <property type="molecule type" value="Genomic_DNA"/>
</dbReference>
<evidence type="ECO:0008006" key="13">
    <source>
        <dbReference type="Google" id="ProtNLM"/>
    </source>
</evidence>
<dbReference type="Proteomes" id="UP000062398">
    <property type="component" value="Chromosome"/>
</dbReference>
<dbReference type="EMBL" id="CP012173">
    <property type="protein sequence ID" value="AKV77202.1"/>
    <property type="molecule type" value="Genomic_DNA"/>
</dbReference>
<gene>
    <name evidence="1" type="ORF">HA72_2018</name>
    <name evidence="2" type="ORF">MsedA_2067</name>
    <name evidence="3" type="ORF">MsedB_2069</name>
    <name evidence="4" type="ORF">MsedC_2067</name>
    <name evidence="5" type="ORF">MsedD_2068</name>
    <name evidence="6" type="ORF">MsedE_2068</name>
</gene>